<feature type="domain" description="HAMP" evidence="3">
    <location>
        <begin position="69"/>
        <end position="121"/>
    </location>
</feature>
<dbReference type="Gene3D" id="3.30.70.270">
    <property type="match status" value="1"/>
</dbReference>
<dbReference type="SUPFAM" id="SSF55073">
    <property type="entry name" value="Nucleotide cyclase"/>
    <property type="match status" value="1"/>
</dbReference>
<feature type="domain" description="GGDEF" evidence="4">
    <location>
        <begin position="157"/>
        <end position="285"/>
    </location>
</feature>
<dbReference type="Proteomes" id="UP001209922">
    <property type="component" value="Unassembled WGS sequence"/>
</dbReference>
<dbReference type="RefSeq" id="WP_265126588.1">
    <property type="nucleotide sequence ID" value="NZ_JAPCHY010000002.1"/>
</dbReference>
<evidence type="ECO:0000259" key="3">
    <source>
        <dbReference type="PROSITE" id="PS50885"/>
    </source>
</evidence>
<dbReference type="PROSITE" id="PS50887">
    <property type="entry name" value="GGDEF"/>
    <property type="match status" value="1"/>
</dbReference>
<keyword evidence="6" id="KW-1185">Reference proteome</keyword>
<reference evidence="5 6" key="1">
    <citation type="submission" date="2022-10" db="EMBL/GenBank/DDBJ databases">
        <title>Xanthomonas sp. H13-6.</title>
        <authorList>
            <person name="Liu X."/>
            <person name="Deng Z."/>
            <person name="Jiang Y."/>
            <person name="Yu T."/>
            <person name="Ai J."/>
        </authorList>
    </citation>
    <scope>NUCLEOTIDE SEQUENCE [LARGE SCALE GENOMIC DNA]</scope>
    <source>
        <strain evidence="5 6">H13-6</strain>
    </source>
</reference>
<proteinExistence type="predicted"/>
<dbReference type="PANTHER" id="PTHR45138:SF24">
    <property type="entry name" value="DIGUANYLATE CYCLASE DGCC-RELATED"/>
    <property type="match status" value="1"/>
</dbReference>
<feature type="transmembrane region" description="Helical" evidence="2">
    <location>
        <begin position="20"/>
        <end position="40"/>
    </location>
</feature>
<keyword evidence="2" id="KW-1133">Transmembrane helix</keyword>
<evidence type="ECO:0000256" key="2">
    <source>
        <dbReference type="SAM" id="Phobius"/>
    </source>
</evidence>
<keyword evidence="2" id="KW-0472">Membrane</keyword>
<feature type="transmembrane region" description="Helical" evidence="2">
    <location>
        <begin position="52"/>
        <end position="72"/>
    </location>
</feature>
<evidence type="ECO:0000259" key="4">
    <source>
        <dbReference type="PROSITE" id="PS50887"/>
    </source>
</evidence>
<dbReference type="InterPro" id="IPR000160">
    <property type="entry name" value="GGDEF_dom"/>
</dbReference>
<dbReference type="EC" id="2.7.7.65" evidence="1"/>
<dbReference type="PROSITE" id="PS50885">
    <property type="entry name" value="HAMP"/>
    <property type="match status" value="1"/>
</dbReference>
<dbReference type="InterPro" id="IPR050469">
    <property type="entry name" value="Diguanylate_Cyclase"/>
</dbReference>
<dbReference type="SMART" id="SM00267">
    <property type="entry name" value="GGDEF"/>
    <property type="match status" value="1"/>
</dbReference>
<keyword evidence="2" id="KW-0812">Transmembrane</keyword>
<dbReference type="CDD" id="cd01949">
    <property type="entry name" value="GGDEF"/>
    <property type="match status" value="1"/>
</dbReference>
<dbReference type="InterPro" id="IPR003660">
    <property type="entry name" value="HAMP_dom"/>
</dbReference>
<name>A0ABT3JT76_9XANT</name>
<evidence type="ECO:0000313" key="5">
    <source>
        <dbReference type="EMBL" id="MCW4471643.1"/>
    </source>
</evidence>
<accession>A0ABT3JT76</accession>
<dbReference type="InterPro" id="IPR043128">
    <property type="entry name" value="Rev_trsase/Diguanyl_cyclase"/>
</dbReference>
<comment type="caution">
    <text evidence="5">The sequence shown here is derived from an EMBL/GenBank/DDBJ whole genome shotgun (WGS) entry which is preliminary data.</text>
</comment>
<dbReference type="InterPro" id="IPR029787">
    <property type="entry name" value="Nucleotide_cyclase"/>
</dbReference>
<protein>
    <recommendedName>
        <fullName evidence="1">diguanylate cyclase</fullName>
        <ecNumber evidence="1">2.7.7.65</ecNumber>
    </recommendedName>
</protein>
<sequence length="290" mass="31628">MRLYQGLSRLFPGSFSTRLLAVTLAGILLPLLCLLGWALLRNGTWPGDLLGLALAATLVAAGLTLLALHRLLAPLRAAADALDAYYDDQRLPHLPDLGDDEIGRLLRGINRSLHGVDAGLSDLRRSVLLDPLTEALNRRGCEQALAESAREAQAKGWPFVLFVVDLDNLKPINDQLGHQTGDQVLVRLVESAYQWLGAQDWIGRWGGDEFLLGVHAPEAEATAKLRQWLETLEHPHGEIPMPVYASAGFAVYRPGEDLRALYQRADAAMYRAKFTGGHRLLGGDAAPPAE</sequence>
<dbReference type="NCBIfam" id="TIGR00254">
    <property type="entry name" value="GGDEF"/>
    <property type="match status" value="1"/>
</dbReference>
<evidence type="ECO:0000313" key="6">
    <source>
        <dbReference type="Proteomes" id="UP001209922"/>
    </source>
</evidence>
<dbReference type="PANTHER" id="PTHR45138">
    <property type="entry name" value="REGULATORY COMPONENTS OF SENSORY TRANSDUCTION SYSTEM"/>
    <property type="match status" value="1"/>
</dbReference>
<gene>
    <name evidence="5" type="ORF">OK345_03865</name>
</gene>
<organism evidence="5 6">
    <name type="scientific">Xanthomonas chitinilytica</name>
    <dbReference type="NCBI Taxonomy" id="2989819"/>
    <lineage>
        <taxon>Bacteria</taxon>
        <taxon>Pseudomonadati</taxon>
        <taxon>Pseudomonadota</taxon>
        <taxon>Gammaproteobacteria</taxon>
        <taxon>Lysobacterales</taxon>
        <taxon>Lysobacteraceae</taxon>
        <taxon>Xanthomonas</taxon>
    </lineage>
</organism>
<evidence type="ECO:0000256" key="1">
    <source>
        <dbReference type="ARBA" id="ARBA00012528"/>
    </source>
</evidence>
<dbReference type="Pfam" id="PF00990">
    <property type="entry name" value="GGDEF"/>
    <property type="match status" value="1"/>
</dbReference>
<dbReference type="EMBL" id="JAPCHY010000002">
    <property type="protein sequence ID" value="MCW4471643.1"/>
    <property type="molecule type" value="Genomic_DNA"/>
</dbReference>